<protein>
    <submittedName>
        <fullName evidence="1">Uncharacterized protein</fullName>
    </submittedName>
</protein>
<comment type="caution">
    <text evidence="1">The sequence shown here is derived from an EMBL/GenBank/DDBJ whole genome shotgun (WGS) entry which is preliminary data.</text>
</comment>
<proteinExistence type="predicted"/>
<dbReference type="Proteomes" id="UP000809243">
    <property type="component" value="Unassembled WGS sequence"/>
</dbReference>
<dbReference type="EMBL" id="JAFGDB010000022">
    <property type="protein sequence ID" value="MBN2067078.1"/>
    <property type="molecule type" value="Genomic_DNA"/>
</dbReference>
<name>A0A938YXD8_9ARCH</name>
<gene>
    <name evidence="1" type="ORF">JW744_01265</name>
</gene>
<sequence>MGLFDRIKAKKEGMEAQKGKQKAPALEGKYSEACALCGGTGTEKKWMGQYWHKKCVRIAKKGAKKMI</sequence>
<accession>A0A938YXD8</accession>
<reference evidence="1" key="1">
    <citation type="submission" date="2021-01" db="EMBL/GenBank/DDBJ databases">
        <title>Active Sulfur Cycling in an Early Earth Analoge.</title>
        <authorList>
            <person name="Hahn C.R."/>
            <person name="Youssef N.H."/>
            <person name="Elshahed M."/>
        </authorList>
    </citation>
    <scope>NUCLEOTIDE SEQUENCE</scope>
    <source>
        <strain evidence="1">Zod_Metabat.1151</strain>
    </source>
</reference>
<evidence type="ECO:0000313" key="2">
    <source>
        <dbReference type="Proteomes" id="UP000809243"/>
    </source>
</evidence>
<evidence type="ECO:0000313" key="1">
    <source>
        <dbReference type="EMBL" id="MBN2067078.1"/>
    </source>
</evidence>
<dbReference type="AlphaFoldDB" id="A0A938YXD8"/>
<organism evidence="1 2">
    <name type="scientific">Candidatus Iainarchaeum sp</name>
    <dbReference type="NCBI Taxonomy" id="3101447"/>
    <lineage>
        <taxon>Archaea</taxon>
        <taxon>Candidatus Iainarchaeota</taxon>
        <taxon>Candidatus Iainarchaeia</taxon>
        <taxon>Candidatus Iainarchaeales</taxon>
        <taxon>Candidatus Iainarchaeaceae</taxon>
        <taxon>Candidatus Iainarchaeum</taxon>
    </lineage>
</organism>